<keyword evidence="2" id="KW-1133">Transmembrane helix</keyword>
<feature type="region of interest" description="Disordered" evidence="1">
    <location>
        <begin position="612"/>
        <end position="647"/>
    </location>
</feature>
<evidence type="ECO:0000313" key="4">
    <source>
        <dbReference type="EMBL" id="GIL69024.1"/>
    </source>
</evidence>
<dbReference type="PANTHER" id="PTHR12482">
    <property type="entry name" value="LIPASE ROG1-RELATED-RELATED"/>
    <property type="match status" value="1"/>
</dbReference>
<feature type="transmembrane region" description="Helical" evidence="2">
    <location>
        <begin position="658"/>
        <end position="682"/>
    </location>
</feature>
<dbReference type="Proteomes" id="UP000747110">
    <property type="component" value="Unassembled WGS sequence"/>
</dbReference>
<name>A0A8J4FFP2_9CHLO</name>
<dbReference type="InterPro" id="IPR029058">
    <property type="entry name" value="AB_hydrolase_fold"/>
</dbReference>
<feature type="compositionally biased region" description="Low complexity" evidence="1">
    <location>
        <begin position="1170"/>
        <end position="1179"/>
    </location>
</feature>
<feature type="region of interest" description="Disordered" evidence="1">
    <location>
        <begin position="448"/>
        <end position="487"/>
    </location>
</feature>
<sequence length="1405" mass="144761">MERWWESPPEPKDTPTGTHLFVCQHGLWGSPEDVSFLEQYLRHNGWLTLNARSNSARCTFDGADVCGDRLAEEVVSHVQRLAAGGLRVTHISFAAYSFGGLIARYAAGKLHASGFFSLVTPVNFLTIATPHLGCWEHPSSMSHLAYNNILPWTLSRTGRQLLLADRWLEPEGLPLLATMARPDCAFHAALATFRKRVLLADIRSDRTVPYTTAAITAVNPYLPGGAAAAAPYAAPPPRRVSRPPSLAVAASVVSGQPRGCGCRPGCGCGCGCGFGHALSQGSQLMPVPLHEGDEDEETEGGGGDMAADAEVDADSDPFVSIGLGGVGGLFRGCGNLMGLGLVLNVWLSVTSLLFGGATSGSSHARSRGRGRAACWSGVRGQSRLAWGCRCGCRGCGCCNSWVRQRAPAMIPLPISSAYPCIVTPHPAAAAAATSGVGGRAAAACAISHGSRHRPSTVTGPSAAPPPGMHRSVSSPLPGLRPTADSSSDGCSGLYGGYSGSKHDHFQASGTAIGRRTAQGPPSRQDSGLRRSFFHRLGFSGSSASANANSNANAVTDRQYYSLSNMYGNAGRHRYQPRQRRWYETSCLPATASSSPSSLSRYTFSSATLSPSAMRNGRAGVETVGGRSSWSDASANGGSGGDEGSSNDDALASRVRMGLFVALLPVLLSLWLCMVAWLAAIWIHHYAVLLTVRPDRSWDVRLQQPEGAEQGMANQSVSATGGGGDAGDGGAAAAVTAVTTAEPAADAAGGSSSGTCDDDASRGLETIYDSSELAPGSELLVSLTEAKPPPAPTPPLLLQRRRLSCVATPMQPTATVVTDASAADAIGTPAVQTSLMRHDAGDSNEGGTVEPPAIAPLSLMAVPPVEEVDTAALAGTSKNTPHSSPAIGSLNEVAPGLAATSAATSRGALEMSAGGRQTHGTCTNLASALGALTNTAITSTNTTTIPITAADVAVAADAISSNTTTSVPADAGAPAAPDLAADPEPSAPAPSVAPARVATASGGEASAVLDYSIVTPDMVKSDTWSRVNSEVRESMVAAVTAAAAAVMAPDVPMVADAEASAASLLVRSVVKSIVQRHDGGSSAAALPIPAGGRQAKAESLAGEQSLPLSTVDSEAALLAAGSDAIEFERCVVRDLTRLIFRSVLLRHVTARTASCEDTESEDLASIDPSSATAATQQRQAPVHDSGGGGAAAATAQPIDLSDTPAAACCQATNSPALLLLDKPQQQQGKQLKGQHCSDHAGLIARGSDVAAVMVDGDPAAVGSDMTSVEPNVRRPAASGSSVLQVPMRAPRSSPCQVKNELLPQEGVCGDHLRRHVGGGAASATQQREVLSSPPSSTSTGNGSLERRHDPAALLAEMIANLNQLEWQKVDVDTRHYHAHAAIVVRSSRRFRSHMHIIDYAIRQLHL</sequence>
<evidence type="ECO:0000313" key="5">
    <source>
        <dbReference type="Proteomes" id="UP000747110"/>
    </source>
</evidence>
<dbReference type="SUPFAM" id="SSF53474">
    <property type="entry name" value="alpha/beta-Hydrolases"/>
    <property type="match status" value="1"/>
</dbReference>
<feature type="transmembrane region" description="Helical" evidence="2">
    <location>
        <begin position="336"/>
        <end position="357"/>
    </location>
</feature>
<feature type="compositionally biased region" description="Gly residues" evidence="1">
    <location>
        <begin position="719"/>
        <end position="729"/>
    </location>
</feature>
<dbReference type="OrthoDB" id="273452at2759"/>
<evidence type="ECO:0000256" key="1">
    <source>
        <dbReference type="SAM" id="MobiDB-lite"/>
    </source>
</evidence>
<evidence type="ECO:0000259" key="3">
    <source>
        <dbReference type="Pfam" id="PF05057"/>
    </source>
</evidence>
<feature type="compositionally biased region" description="Low complexity" evidence="1">
    <location>
        <begin position="1329"/>
        <end position="1342"/>
    </location>
</feature>
<feature type="region of interest" description="Disordered" evidence="1">
    <location>
        <begin position="963"/>
        <end position="992"/>
    </location>
</feature>
<feature type="compositionally biased region" description="Low complexity" evidence="1">
    <location>
        <begin position="741"/>
        <end position="754"/>
    </location>
</feature>
<accession>A0A8J4FFP2</accession>
<comment type="caution">
    <text evidence="4">The sequence shown here is derived from an EMBL/GenBank/DDBJ whole genome shotgun (WGS) entry which is preliminary data.</text>
</comment>
<feature type="domain" description="DUF676" evidence="3">
    <location>
        <begin position="17"/>
        <end position="212"/>
    </location>
</feature>
<feature type="compositionally biased region" description="Low complexity" evidence="1">
    <location>
        <begin position="965"/>
        <end position="992"/>
    </location>
</feature>
<evidence type="ECO:0000256" key="2">
    <source>
        <dbReference type="SAM" id="Phobius"/>
    </source>
</evidence>
<proteinExistence type="predicted"/>
<organism evidence="4 5">
    <name type="scientific">Volvox reticuliferus</name>
    <dbReference type="NCBI Taxonomy" id="1737510"/>
    <lineage>
        <taxon>Eukaryota</taxon>
        <taxon>Viridiplantae</taxon>
        <taxon>Chlorophyta</taxon>
        <taxon>core chlorophytes</taxon>
        <taxon>Chlorophyceae</taxon>
        <taxon>CS clade</taxon>
        <taxon>Chlamydomonadales</taxon>
        <taxon>Volvocaceae</taxon>
        <taxon>Volvox</taxon>
    </lineage>
</organism>
<reference evidence="4" key="1">
    <citation type="journal article" date="2021" name="Proc. Natl. Acad. Sci. U.S.A.">
        <title>Three genomes in the algal genus Volvox reveal the fate of a haploid sex-determining region after a transition to homothallism.</title>
        <authorList>
            <person name="Yamamoto K."/>
            <person name="Hamaji T."/>
            <person name="Kawai-Toyooka H."/>
            <person name="Matsuzaki R."/>
            <person name="Takahashi F."/>
            <person name="Nishimura Y."/>
            <person name="Kawachi M."/>
            <person name="Noguchi H."/>
            <person name="Minakuchi Y."/>
            <person name="Umen J.G."/>
            <person name="Toyoda A."/>
            <person name="Nozaki H."/>
        </authorList>
    </citation>
    <scope>NUCLEOTIDE SEQUENCE</scope>
    <source>
        <strain evidence="4">NIES-3786</strain>
    </source>
</reference>
<keyword evidence="2" id="KW-0472">Membrane</keyword>
<gene>
    <name evidence="4" type="ORF">Vretifemale_22</name>
</gene>
<dbReference type="Gene3D" id="3.40.50.1820">
    <property type="entry name" value="alpha/beta hydrolase"/>
    <property type="match status" value="1"/>
</dbReference>
<feature type="region of interest" description="Disordered" evidence="1">
    <location>
        <begin position="1312"/>
        <end position="1344"/>
    </location>
</feature>
<feature type="region of interest" description="Disordered" evidence="1">
    <location>
        <begin position="1155"/>
        <end position="1192"/>
    </location>
</feature>
<dbReference type="InterPro" id="IPR007751">
    <property type="entry name" value="DUF676_lipase-like"/>
</dbReference>
<dbReference type="Pfam" id="PF05057">
    <property type="entry name" value="DUF676"/>
    <property type="match status" value="1"/>
</dbReference>
<feature type="region of interest" description="Disordered" evidence="1">
    <location>
        <begin position="705"/>
        <end position="729"/>
    </location>
</feature>
<keyword evidence="5" id="KW-1185">Reference proteome</keyword>
<feature type="region of interest" description="Disordered" evidence="1">
    <location>
        <begin position="1261"/>
        <end position="1289"/>
    </location>
</feature>
<keyword evidence="2" id="KW-0812">Transmembrane</keyword>
<feature type="region of interest" description="Disordered" evidence="1">
    <location>
        <begin position="741"/>
        <end position="761"/>
    </location>
</feature>
<dbReference type="EMBL" id="BNCP01000001">
    <property type="protein sequence ID" value="GIL69024.1"/>
    <property type="molecule type" value="Genomic_DNA"/>
</dbReference>
<dbReference type="InterPro" id="IPR044294">
    <property type="entry name" value="Lipase-like"/>
</dbReference>
<protein>
    <recommendedName>
        <fullName evidence="3">DUF676 domain-containing protein</fullName>
    </recommendedName>
</protein>
<dbReference type="PANTHER" id="PTHR12482:SF62">
    <property type="entry name" value="LIPASE ROG1-RELATED"/>
    <property type="match status" value="1"/>
</dbReference>